<feature type="region of interest" description="Disordered" evidence="4">
    <location>
        <begin position="70"/>
        <end position="97"/>
    </location>
</feature>
<dbReference type="Proteomes" id="UP001530400">
    <property type="component" value="Unassembled WGS sequence"/>
</dbReference>
<dbReference type="PROSITE" id="PS50005">
    <property type="entry name" value="TPR"/>
    <property type="match status" value="13"/>
</dbReference>
<evidence type="ECO:0008006" key="7">
    <source>
        <dbReference type="Google" id="ProtNLM"/>
    </source>
</evidence>
<feature type="repeat" description="TPR" evidence="3">
    <location>
        <begin position="2267"/>
        <end position="2300"/>
    </location>
</feature>
<gene>
    <name evidence="5" type="ORF">ACHAWO_007006</name>
</gene>
<dbReference type="Gene3D" id="1.25.40.10">
    <property type="entry name" value="Tetratricopeptide repeat domain"/>
    <property type="match status" value="14"/>
</dbReference>
<dbReference type="Pfam" id="PF13181">
    <property type="entry name" value="TPR_8"/>
    <property type="match status" value="1"/>
</dbReference>
<feature type="repeat" description="TPR" evidence="3">
    <location>
        <begin position="2475"/>
        <end position="2508"/>
    </location>
</feature>
<sequence length="2702" mass="303162">MRRLFNYYWAGSPDDEGDSASQVEDQAVELEDEKSKTDDDAEALVDNEVEHDAAAAAAVEVDEVEVSINAGNLNSAEQTSTVEEPGEGLHAAATPEVDVDISSQINSPDRVEVLAKESDDEGDTQTSPDAESAAVMSISAEKISLETAAVGAQINSDTVTKEQADTDASISVDKKVSVVPMDQIIAEKHVNFDSDNTKQEMKMQQVQIFEQITDDLVIPKTTISPPIETESKTGESNLLHEEIEREDDVYPKAKKFLAEISVVDEEDQTQTIPPEQAAQIIGFDDGDDSQTVLTTRTTATTVSRRVQTQITTSSVGEGGKTYEDQSLFDILDRNFEELGDAGVGFRDVKLCFVAFSVVFAPSDSVVDEGAPVAASAPAAASNGAATPNDEHEDNGGHMPEHEQAKLQLINAEEEARKKVYRPNVPLSVAFALWRQVLRSSPGKDDTTTLSYIRSTLVLLGLVELSSIDREDVAVHVIANNRRNVPKSSCIECLRLHHDINQQYGEYLAYGDHDESFKSIVETHVRKWNDAVMEEAITMGSNEYTIRMQPLNTMRAYHMQDAFDLLKDKSFVRKRVRVLGASEAALAHIRDIDELLRLIDKRMQSNDPVVEPVDEQDGVLSAFEQLKRYCIHTSNELTKHNTEGETGDNTETATAHSLDKTTLSKIRDVGKALHLIGTSLGGYGFFDQEMEYYNESLRLKELCARNKLDHVSISDTLHCMGFSMDNAGRSEEALEFYDRALDIRYEQLGDDDLRVAETLHNKGALLCDEETSEEAMECLEEALRIRELHYGEEHESCADTMQWMGNLLRQYGDPSDALEYFKFALRIKQIRLGPDHIDVANTLFNTAVLLDDVEKYDLSLHAYKEACRIRKLVLGEKNQDVADTLFCLGNVANAMESHEDAMEYFNESIQIMEALLKDDDVYYGETNDSLLFISTPYSIKPGLLDQYQKLNKCLEEVLPLTKLLVGSNHGDVCKLLNRMGDVYKRLHDWDNAIGSFQGALRVKRVDEDVDSDDTEVATLLQKKGEVHLYKTEFSRAKSTFDASMKIRENLLGRDTSAFASSLYCLGVAHHCLKDYQHSKVLLQESVKIQTKLHKKCSLRVAQSLCWLGRNHQSLCEPNKALEKYLSALQHCKSNKNATDYRMVVMVLHTIGEIYESDKVNQPDMAYKCKSKCSNTICKTLSFSSSIHTAKTGYTEEINMIESKLDTQEMVIARQLALAHYKAGSLCQAQEDVNESIVHLEKGRTSIKQTEGDNQDTEAMIADTLGVLYASKEDYIKAKQYFSDSYSLYEQTLGREHITTSDCAFRLAECLEHVGSNLALDFYLESLRVHRLHIDNDDERAGTLLFSIGRVHLSKDAFLDAVTSFDEALGIRKRVFGDSIVLAETYHQLANAHVQLHQCEKALIYYKESIRIIKKVGGNKGTLYQVSLDMANCCEDIENYSFAIECYNDCLQAKLNSNQNIAVVLRRMGEIHMNKLHNYADATKLFLDALELLRSESDQELSDEDEFIALGLTFQLGQVYALAREFEQALDFYEEHIKLVESIEPVNEELVADSLLEMGVILADMHENSDYELSVEKLKECLIIRRNVLGTESEKVADVLLKLAAVYERTEEFNEAVKCLTEALRTYKMTHQIAKSSNTYHALAKIKANAAEKSNSEADRKAAIECYEAAINTRRQDPSLDDLELASMLYEFATLLCLDNSYNEALPRLEEALRIQKSKRGLRDERVANILLRKAECHVHSNKFDSSLVCLEQVIFIQESLAFDIDTVLLNHLLGITYLERGDYEKSISTSVAALKRMKMEFNQNSLECADIYNNLGKAYGRLNAYDNAIESLVEALRIQKVELGNDSIEYGETVLHLAEVHISAKKHSHAINCLEESKRVFELFPEEKSSLADALEMKADCHFAMKDYPAAASTFDECICIVERIDPDANKERIASLMHRLGKSYTNDYDHAFASYRESIRLYNEALGSDNLSVANVMYDVGMLTLEDGHNEKAFNCFTEVIRIYTLRDEEHNLKVADALVQIGTIQADNSDYEESTESVNKAMRLYKNELVNDTVEIGKALLLCGRLNDVTGDYEKMMSNFNEALRVFKAAAGETDMNVSIALSNIGVAYSRVQKYSEAIEKSKEALRIRKMHTSNDRDVADSLFNIGNLYYEWGESQEAVPYLKGSLNLYRALLGDDDIAIANCQVKLGTIYYNSGEVDEAVNSFSEALYVCEEAEEDAEQLLIPIYKGLGNCYFSKRDLELALESFASCLKIQKLEFGDDCAEIGDTCDSIGLVYLESGKHAEAIQLYKKALQIHERHHGKTSPQCLASQINISKALMAEDRCDDAVEKLHECIELFSTQGKESEQIAIIYQQIGIALSKSSQHDDAIVAFNMALDLRIKIFGKESTQVAEAMLDLGSALEEHDSDEALTLYDQVISVLQSFPDCDKSKVAGVYSRIAAIFSKENKFETSLDALKQALKLYSQVHGSDSIQVAKILVQLGSVYKNLENMDRAMGCFSEGIKIFRSNATDENVDSLMSQAMVELGKIYGRMNMHDKAIELCTESLRLLKKYPSNQVDASIADVYLTVAEILSDWGKVEQSLRFYEQALKSYEETLGSDSTAAATAHIGIALSHKKLDDPQTALRSFGKALRIHRTEGDKTLFVANDLFEIGQIYDSYGETSKAYQCFQECLKIRQNNLSEDDYSLLAARRYLDKMQRKMDH</sequence>
<feature type="repeat" description="TPR" evidence="3">
    <location>
        <begin position="972"/>
        <end position="1005"/>
    </location>
</feature>
<protein>
    <recommendedName>
        <fullName evidence="7">Nephrocystin-3</fullName>
    </recommendedName>
</protein>
<reference evidence="5 6" key="1">
    <citation type="submission" date="2024-10" db="EMBL/GenBank/DDBJ databases">
        <title>Updated reference genomes for cyclostephanoid diatoms.</title>
        <authorList>
            <person name="Roberts W.R."/>
            <person name="Alverson A.J."/>
        </authorList>
    </citation>
    <scope>NUCLEOTIDE SEQUENCE [LARGE SCALE GENOMIC DNA]</scope>
    <source>
        <strain evidence="5 6">AJA010-31</strain>
    </source>
</reference>
<feature type="compositionally biased region" description="Polar residues" evidence="4">
    <location>
        <begin position="70"/>
        <end position="82"/>
    </location>
</feature>
<evidence type="ECO:0000256" key="4">
    <source>
        <dbReference type="SAM" id="MobiDB-lite"/>
    </source>
</evidence>
<dbReference type="EMBL" id="JALLPJ020001191">
    <property type="protein sequence ID" value="KAL3774486.1"/>
    <property type="molecule type" value="Genomic_DNA"/>
</dbReference>
<feature type="repeat" description="TPR" evidence="3">
    <location>
        <begin position="1808"/>
        <end position="1841"/>
    </location>
</feature>
<feature type="repeat" description="TPR" evidence="3">
    <location>
        <begin position="2225"/>
        <end position="2258"/>
    </location>
</feature>
<feature type="repeat" description="TPR" evidence="3">
    <location>
        <begin position="713"/>
        <end position="746"/>
    </location>
</feature>
<accession>A0ABD3NIW4</accession>
<dbReference type="SMART" id="SM00028">
    <property type="entry name" value="TPR"/>
    <property type="match status" value="42"/>
</dbReference>
<evidence type="ECO:0000313" key="6">
    <source>
        <dbReference type="Proteomes" id="UP001530400"/>
    </source>
</evidence>
<evidence type="ECO:0000256" key="1">
    <source>
        <dbReference type="ARBA" id="ARBA00022737"/>
    </source>
</evidence>
<dbReference type="Pfam" id="PF13374">
    <property type="entry name" value="TPR_10"/>
    <property type="match status" value="1"/>
</dbReference>
<feature type="repeat" description="TPR" evidence="3">
    <location>
        <begin position="2100"/>
        <end position="2133"/>
    </location>
</feature>
<evidence type="ECO:0000256" key="2">
    <source>
        <dbReference type="ARBA" id="ARBA00022803"/>
    </source>
</evidence>
<keyword evidence="6" id="KW-1185">Reference proteome</keyword>
<keyword evidence="1" id="KW-0677">Repeat</keyword>
<dbReference type="Pfam" id="PF13424">
    <property type="entry name" value="TPR_12"/>
    <property type="match status" value="11"/>
</dbReference>
<evidence type="ECO:0000256" key="3">
    <source>
        <dbReference type="PROSITE-ProRule" id="PRU00339"/>
    </source>
</evidence>
<feature type="region of interest" description="Disordered" evidence="4">
    <location>
        <begin position="377"/>
        <end position="398"/>
    </location>
</feature>
<dbReference type="InterPro" id="IPR011990">
    <property type="entry name" value="TPR-like_helical_dom_sf"/>
</dbReference>
<feature type="region of interest" description="Disordered" evidence="4">
    <location>
        <begin position="8"/>
        <end position="41"/>
    </location>
</feature>
<feature type="repeat" description="TPR" evidence="3">
    <location>
        <begin position="1595"/>
        <end position="1628"/>
    </location>
</feature>
<evidence type="ECO:0000313" key="5">
    <source>
        <dbReference type="EMBL" id="KAL3774486.1"/>
    </source>
</evidence>
<feature type="repeat" description="TPR" evidence="3">
    <location>
        <begin position="2183"/>
        <end position="2216"/>
    </location>
</feature>
<organism evidence="5 6">
    <name type="scientific">Cyclotella atomus</name>
    <dbReference type="NCBI Taxonomy" id="382360"/>
    <lineage>
        <taxon>Eukaryota</taxon>
        <taxon>Sar</taxon>
        <taxon>Stramenopiles</taxon>
        <taxon>Ochrophyta</taxon>
        <taxon>Bacillariophyta</taxon>
        <taxon>Coscinodiscophyceae</taxon>
        <taxon>Thalassiosirophycidae</taxon>
        <taxon>Stephanodiscales</taxon>
        <taxon>Stephanodiscaceae</taxon>
        <taxon>Cyclotella</taxon>
    </lineage>
</organism>
<feature type="repeat" description="TPR" evidence="3">
    <location>
        <begin position="1508"/>
        <end position="1541"/>
    </location>
</feature>
<dbReference type="SUPFAM" id="SSF81901">
    <property type="entry name" value="HCP-like"/>
    <property type="match status" value="1"/>
</dbReference>
<feature type="repeat" description="TPR" evidence="3">
    <location>
        <begin position="2016"/>
        <end position="2049"/>
    </location>
</feature>
<feature type="repeat" description="TPR" evidence="3">
    <location>
        <begin position="2645"/>
        <end position="2678"/>
    </location>
</feature>
<proteinExistence type="predicted"/>
<keyword evidence="2 3" id="KW-0802">TPR repeat</keyword>
<dbReference type="SUPFAM" id="SSF48452">
    <property type="entry name" value="TPR-like"/>
    <property type="match status" value="10"/>
</dbReference>
<feature type="repeat" description="TPR" evidence="3">
    <location>
        <begin position="881"/>
        <end position="914"/>
    </location>
</feature>
<dbReference type="PANTHER" id="PTHR45641:SF19">
    <property type="entry name" value="NEPHROCYSTIN-3"/>
    <property type="match status" value="1"/>
</dbReference>
<comment type="caution">
    <text evidence="5">The sequence shown here is derived from an EMBL/GenBank/DDBJ whole genome shotgun (WGS) entry which is preliminary data.</text>
</comment>
<name>A0ABD3NIW4_9STRA</name>
<dbReference type="InterPro" id="IPR019734">
    <property type="entry name" value="TPR_rpt"/>
</dbReference>
<dbReference type="PANTHER" id="PTHR45641">
    <property type="entry name" value="TETRATRICOPEPTIDE REPEAT PROTEIN (AFU_ORTHOLOGUE AFUA_6G03870)"/>
    <property type="match status" value="1"/>
</dbReference>